<organism evidence="1 2">
    <name type="scientific">Cichorium intybus</name>
    <name type="common">Chicory</name>
    <dbReference type="NCBI Taxonomy" id="13427"/>
    <lineage>
        <taxon>Eukaryota</taxon>
        <taxon>Viridiplantae</taxon>
        <taxon>Streptophyta</taxon>
        <taxon>Embryophyta</taxon>
        <taxon>Tracheophyta</taxon>
        <taxon>Spermatophyta</taxon>
        <taxon>Magnoliopsida</taxon>
        <taxon>eudicotyledons</taxon>
        <taxon>Gunneridae</taxon>
        <taxon>Pentapetalae</taxon>
        <taxon>asterids</taxon>
        <taxon>campanulids</taxon>
        <taxon>Asterales</taxon>
        <taxon>Asteraceae</taxon>
        <taxon>Cichorioideae</taxon>
        <taxon>Cichorieae</taxon>
        <taxon>Cichoriinae</taxon>
        <taxon>Cichorium</taxon>
    </lineage>
</organism>
<evidence type="ECO:0000313" key="1">
    <source>
        <dbReference type="EMBL" id="KAI3753334.1"/>
    </source>
</evidence>
<protein>
    <submittedName>
        <fullName evidence="1">Uncharacterized protein</fullName>
    </submittedName>
</protein>
<comment type="caution">
    <text evidence="1">The sequence shown here is derived from an EMBL/GenBank/DDBJ whole genome shotgun (WGS) entry which is preliminary data.</text>
</comment>
<gene>
    <name evidence="1" type="ORF">L2E82_25385</name>
</gene>
<keyword evidence="2" id="KW-1185">Reference proteome</keyword>
<reference evidence="2" key="1">
    <citation type="journal article" date="2022" name="Mol. Ecol. Resour.">
        <title>The genomes of chicory, endive, great burdock and yacon provide insights into Asteraceae palaeo-polyploidization history and plant inulin production.</title>
        <authorList>
            <person name="Fan W."/>
            <person name="Wang S."/>
            <person name="Wang H."/>
            <person name="Wang A."/>
            <person name="Jiang F."/>
            <person name="Liu H."/>
            <person name="Zhao H."/>
            <person name="Xu D."/>
            <person name="Zhang Y."/>
        </authorList>
    </citation>
    <scope>NUCLEOTIDE SEQUENCE [LARGE SCALE GENOMIC DNA]</scope>
    <source>
        <strain evidence="2">cv. Punajuju</strain>
    </source>
</reference>
<dbReference type="Proteomes" id="UP001055811">
    <property type="component" value="Linkage Group LG04"/>
</dbReference>
<accession>A0ACB9E346</accession>
<sequence length="87" mass="10330">MPSSYLCSDLARRLYKSDFLKGLIRSFSLLTDYRVPKGLITKILTAHPRSDLCKISFSWNRKNGYWRNNYKLDLYEICNRIADMNFI</sequence>
<reference evidence="1 2" key="2">
    <citation type="journal article" date="2022" name="Mol. Ecol. Resour.">
        <title>The genomes of chicory, endive, great burdock and yacon provide insights into Asteraceae paleo-polyploidization history and plant inulin production.</title>
        <authorList>
            <person name="Fan W."/>
            <person name="Wang S."/>
            <person name="Wang H."/>
            <person name="Wang A."/>
            <person name="Jiang F."/>
            <person name="Liu H."/>
            <person name="Zhao H."/>
            <person name="Xu D."/>
            <person name="Zhang Y."/>
        </authorList>
    </citation>
    <scope>NUCLEOTIDE SEQUENCE [LARGE SCALE GENOMIC DNA]</scope>
    <source>
        <strain evidence="2">cv. Punajuju</strain>
        <tissue evidence="1">Leaves</tissue>
    </source>
</reference>
<proteinExistence type="predicted"/>
<evidence type="ECO:0000313" key="2">
    <source>
        <dbReference type="Proteomes" id="UP001055811"/>
    </source>
</evidence>
<name>A0ACB9E346_CICIN</name>
<dbReference type="EMBL" id="CM042012">
    <property type="protein sequence ID" value="KAI3753334.1"/>
    <property type="molecule type" value="Genomic_DNA"/>
</dbReference>